<dbReference type="AlphaFoldDB" id="A0A1M4XTF5"/>
<gene>
    <name evidence="2" type="ORF">SAMN05443633_102423</name>
</gene>
<dbReference type="RefSeq" id="WP_072953932.1">
    <property type="nucleotide sequence ID" value="NZ_JBHSOO010000001.1"/>
</dbReference>
<keyword evidence="3" id="KW-1185">Reference proteome</keyword>
<reference evidence="3" key="1">
    <citation type="submission" date="2016-11" db="EMBL/GenBank/DDBJ databases">
        <authorList>
            <person name="Varghese N."/>
            <person name="Submissions S."/>
        </authorList>
    </citation>
    <scope>NUCLEOTIDE SEQUENCE [LARGE SCALE GENOMIC DNA]</scope>
    <source>
        <strain evidence="3">DSM 27619</strain>
    </source>
</reference>
<keyword evidence="1" id="KW-0812">Transmembrane</keyword>
<proteinExistence type="predicted"/>
<accession>A0A1M4XTF5</accession>
<organism evidence="2 3">
    <name type="scientific">Chryseobacterium arachidis</name>
    <dbReference type="NCBI Taxonomy" id="1416778"/>
    <lineage>
        <taxon>Bacteria</taxon>
        <taxon>Pseudomonadati</taxon>
        <taxon>Bacteroidota</taxon>
        <taxon>Flavobacteriia</taxon>
        <taxon>Flavobacteriales</taxon>
        <taxon>Weeksellaceae</taxon>
        <taxon>Chryseobacterium group</taxon>
        <taxon>Chryseobacterium</taxon>
    </lineage>
</organism>
<evidence type="ECO:0000313" key="3">
    <source>
        <dbReference type="Proteomes" id="UP000184518"/>
    </source>
</evidence>
<dbReference type="Proteomes" id="UP000184518">
    <property type="component" value="Unassembled WGS sequence"/>
</dbReference>
<evidence type="ECO:0000313" key="2">
    <source>
        <dbReference type="EMBL" id="SHE96884.1"/>
    </source>
</evidence>
<keyword evidence="1" id="KW-1133">Transmembrane helix</keyword>
<name>A0A1M4XTF5_9FLAO</name>
<dbReference type="EMBL" id="FQUT01000002">
    <property type="protein sequence ID" value="SHE96884.1"/>
    <property type="molecule type" value="Genomic_DNA"/>
</dbReference>
<sequence length="68" mass="8002">MNIIILAILNIFLISVLKFLFPVMKEMRIGTEDFYPNLLRKNRESFEFSFLLQKLCPSVISTKGKYDL</sequence>
<evidence type="ECO:0000256" key="1">
    <source>
        <dbReference type="SAM" id="Phobius"/>
    </source>
</evidence>
<feature type="transmembrane region" description="Helical" evidence="1">
    <location>
        <begin position="6"/>
        <end position="24"/>
    </location>
</feature>
<keyword evidence="1" id="KW-0472">Membrane</keyword>
<protein>
    <submittedName>
        <fullName evidence="2">Uncharacterized protein</fullName>
    </submittedName>
</protein>